<evidence type="ECO:0000313" key="3">
    <source>
        <dbReference type="Proteomes" id="UP000245133"/>
    </source>
</evidence>
<dbReference type="Proteomes" id="UP000245133">
    <property type="component" value="Unassembled WGS sequence"/>
</dbReference>
<sequence>MRAWYLSILILAISLPLLAQEATNATAGKENTEEIEKLDQGTNLERKQYKDISERYKDRIANGIKLLTIISSNFGEDVPDAKAGLENIRKEYQNALRFYYRHAYIASGKAIQKVDKDVNGLLGKFAKVYDTKTQALLVECADAITSVEQSQIMAESQDSANKSFPNTYIDVSESTHKLKIAYYQLSLALSMAREDRYYESIVHYRIAKDFGIKILSDLKEAEADKKAITDKYSKDLSDNKNQIFSNPQATGK</sequence>
<evidence type="ECO:0000256" key="1">
    <source>
        <dbReference type="SAM" id="SignalP"/>
    </source>
</evidence>
<dbReference type="OrthoDB" id="338287at2"/>
<dbReference type="EMBL" id="BFBB01000003">
    <property type="protein sequence ID" value="GBF49565.1"/>
    <property type="molecule type" value="Genomic_DNA"/>
</dbReference>
<proteinExistence type="predicted"/>
<keyword evidence="3" id="KW-1185">Reference proteome</keyword>
<dbReference type="AlphaFoldDB" id="A0A2P2DY57"/>
<feature type="signal peptide" evidence="1">
    <location>
        <begin position="1"/>
        <end position="19"/>
    </location>
</feature>
<evidence type="ECO:0000313" key="2">
    <source>
        <dbReference type="EMBL" id="GBF49565.1"/>
    </source>
</evidence>
<comment type="caution">
    <text evidence="2">The sequence shown here is derived from an EMBL/GenBank/DDBJ whole genome shotgun (WGS) entry which is preliminary data.</text>
</comment>
<protein>
    <submittedName>
        <fullName evidence="2">Uncharacterized protein</fullName>
    </submittedName>
</protein>
<feature type="chain" id="PRO_5015182310" evidence="1">
    <location>
        <begin position="20"/>
        <end position="252"/>
    </location>
</feature>
<accession>A0A2P2DY57</accession>
<gene>
    <name evidence="2" type="ORF">LPTSP4_10800</name>
</gene>
<reference evidence="2 3" key="1">
    <citation type="submission" date="2018-02" db="EMBL/GenBank/DDBJ databases">
        <title>Novel Leptospira species isolated from soil and water in Japan.</title>
        <authorList>
            <person name="Nakao R."/>
            <person name="Masuzawa T."/>
        </authorList>
    </citation>
    <scope>NUCLEOTIDE SEQUENCE [LARGE SCALE GENOMIC DNA]</scope>
    <source>
        <strain evidence="2 3">YH101</strain>
    </source>
</reference>
<keyword evidence="1" id="KW-0732">Signal</keyword>
<dbReference type="RefSeq" id="WP_108974559.1">
    <property type="nucleotide sequence ID" value="NZ_BFBB01000003.1"/>
</dbReference>
<name>A0A2P2DY57_9LEPT</name>
<organism evidence="2 3">
    <name type="scientific">Leptospira ryugenii</name>
    <dbReference type="NCBI Taxonomy" id="1917863"/>
    <lineage>
        <taxon>Bacteria</taxon>
        <taxon>Pseudomonadati</taxon>
        <taxon>Spirochaetota</taxon>
        <taxon>Spirochaetia</taxon>
        <taxon>Leptospirales</taxon>
        <taxon>Leptospiraceae</taxon>
        <taxon>Leptospira</taxon>
    </lineage>
</organism>